<feature type="chain" id="PRO_5043785801" description="Peptidase S1 domain-containing protein" evidence="3">
    <location>
        <begin position="24"/>
        <end position="357"/>
    </location>
</feature>
<proteinExistence type="inferred from homology"/>
<dbReference type="InterPro" id="IPR001314">
    <property type="entry name" value="Peptidase_S1A"/>
</dbReference>
<dbReference type="Gene3D" id="2.40.10.10">
    <property type="entry name" value="Trypsin-like serine proteases"/>
    <property type="match status" value="1"/>
</dbReference>
<dbReference type="SMART" id="SM00020">
    <property type="entry name" value="Tryp_SPc"/>
    <property type="match status" value="1"/>
</dbReference>
<keyword evidence="6" id="KW-1185">Reference proteome</keyword>
<feature type="signal peptide" evidence="3">
    <location>
        <begin position="1"/>
        <end position="23"/>
    </location>
</feature>
<evidence type="ECO:0000259" key="4">
    <source>
        <dbReference type="PROSITE" id="PS50240"/>
    </source>
</evidence>
<dbReference type="InterPro" id="IPR043504">
    <property type="entry name" value="Peptidase_S1_PA_chymotrypsin"/>
</dbReference>
<dbReference type="Proteomes" id="UP001497623">
    <property type="component" value="Unassembled WGS sequence"/>
</dbReference>
<dbReference type="GO" id="GO:0004252">
    <property type="term" value="F:serine-type endopeptidase activity"/>
    <property type="evidence" value="ECO:0007669"/>
    <property type="project" value="InterPro"/>
</dbReference>
<feature type="non-terminal residue" evidence="5">
    <location>
        <position position="1"/>
    </location>
</feature>
<dbReference type="InterPro" id="IPR009003">
    <property type="entry name" value="Peptidase_S1_PA"/>
</dbReference>
<sequence length="357" mass="39288">FRRMQLTVVLVSGLALLVKQIRSQGISANCLCTPFFRCYDNEANSNLDGLADDRTIIAAKPANEPSVCPVILDVCCHNLVPPPQSQQQTPPQVPIQAGSRQPLESHEKCGVRNSEGVGFTVSGFTEGQAQYGEFPWMVALLQSNTGSGTDQVANNLYLGGGSLIDPLVVLTVAHKPHDLELNQTVTVRVGEWNFRAINEPNEYEDIPVRRIIYHPRFNREQRSYNYALLILERPAKMGETVGTICLPPNPVQRFDGQQCIISGWGKDVFGDEGRYQKILKLVNVNMVDHSQCQTAMQTTRLGNRFTLHESFICAGDQGQDACTGDGGSPLVCMDPTSPGQYVQVGLLASSMPGFMFW</sequence>
<evidence type="ECO:0000313" key="5">
    <source>
        <dbReference type="EMBL" id="CAL4076549.1"/>
    </source>
</evidence>
<comment type="caution">
    <text evidence="5">The sequence shown here is derived from an EMBL/GenBank/DDBJ whole genome shotgun (WGS) entry which is preliminary data.</text>
</comment>
<dbReference type="InterPro" id="IPR001254">
    <property type="entry name" value="Trypsin_dom"/>
</dbReference>
<reference evidence="5 6" key="1">
    <citation type="submission" date="2024-05" db="EMBL/GenBank/DDBJ databases">
        <authorList>
            <person name="Wallberg A."/>
        </authorList>
    </citation>
    <scope>NUCLEOTIDE SEQUENCE [LARGE SCALE GENOMIC DNA]</scope>
</reference>
<dbReference type="PANTHER" id="PTHR24256">
    <property type="entry name" value="TRYPTASE-RELATED"/>
    <property type="match status" value="1"/>
</dbReference>
<gene>
    <name evidence="5" type="ORF">MNOR_LOCUS10183</name>
</gene>
<protein>
    <recommendedName>
        <fullName evidence="4">Peptidase S1 domain-containing protein</fullName>
    </recommendedName>
</protein>
<dbReference type="InterPro" id="IPR051487">
    <property type="entry name" value="Ser/Thr_Proteases_Immune/Dev"/>
</dbReference>
<evidence type="ECO:0000256" key="3">
    <source>
        <dbReference type="SAM" id="SignalP"/>
    </source>
</evidence>
<dbReference type="Pfam" id="PF00089">
    <property type="entry name" value="Trypsin"/>
    <property type="match status" value="1"/>
</dbReference>
<keyword evidence="3" id="KW-0732">Signal</keyword>
<name>A0AAV2QE47_MEGNR</name>
<accession>A0AAV2QE47</accession>
<feature type="domain" description="Peptidase S1" evidence="4">
    <location>
        <begin position="120"/>
        <end position="357"/>
    </location>
</feature>
<comment type="similarity">
    <text evidence="2">Belongs to the peptidase S1 family. CLIP subfamily.</text>
</comment>
<dbReference type="PRINTS" id="PR00722">
    <property type="entry name" value="CHYMOTRYPSIN"/>
</dbReference>
<dbReference type="EMBL" id="CAXKWB010005071">
    <property type="protein sequence ID" value="CAL4076549.1"/>
    <property type="molecule type" value="Genomic_DNA"/>
</dbReference>
<dbReference type="CDD" id="cd00190">
    <property type="entry name" value="Tryp_SPc"/>
    <property type="match status" value="1"/>
</dbReference>
<dbReference type="AlphaFoldDB" id="A0AAV2QE47"/>
<dbReference type="GO" id="GO:0006508">
    <property type="term" value="P:proteolysis"/>
    <property type="evidence" value="ECO:0007669"/>
    <property type="project" value="InterPro"/>
</dbReference>
<evidence type="ECO:0000256" key="1">
    <source>
        <dbReference type="ARBA" id="ARBA00023157"/>
    </source>
</evidence>
<organism evidence="5 6">
    <name type="scientific">Meganyctiphanes norvegica</name>
    <name type="common">Northern krill</name>
    <name type="synonym">Thysanopoda norvegica</name>
    <dbReference type="NCBI Taxonomy" id="48144"/>
    <lineage>
        <taxon>Eukaryota</taxon>
        <taxon>Metazoa</taxon>
        <taxon>Ecdysozoa</taxon>
        <taxon>Arthropoda</taxon>
        <taxon>Crustacea</taxon>
        <taxon>Multicrustacea</taxon>
        <taxon>Malacostraca</taxon>
        <taxon>Eumalacostraca</taxon>
        <taxon>Eucarida</taxon>
        <taxon>Euphausiacea</taxon>
        <taxon>Euphausiidae</taxon>
        <taxon>Meganyctiphanes</taxon>
    </lineage>
</organism>
<dbReference type="SUPFAM" id="SSF50494">
    <property type="entry name" value="Trypsin-like serine proteases"/>
    <property type="match status" value="1"/>
</dbReference>
<dbReference type="PROSITE" id="PS50240">
    <property type="entry name" value="TRYPSIN_DOM"/>
    <property type="match status" value="1"/>
</dbReference>
<keyword evidence="1" id="KW-1015">Disulfide bond</keyword>
<evidence type="ECO:0000313" key="6">
    <source>
        <dbReference type="Proteomes" id="UP001497623"/>
    </source>
</evidence>
<evidence type="ECO:0000256" key="2">
    <source>
        <dbReference type="ARBA" id="ARBA00024195"/>
    </source>
</evidence>